<dbReference type="InterPro" id="IPR039564">
    <property type="entry name" value="Peptidase_C39-like"/>
</dbReference>
<keyword evidence="1" id="KW-0472">Membrane</keyword>
<keyword evidence="1" id="KW-0812">Transmembrane</keyword>
<evidence type="ECO:0000259" key="2">
    <source>
        <dbReference type="Pfam" id="PF13529"/>
    </source>
</evidence>
<evidence type="ECO:0000313" key="3">
    <source>
        <dbReference type="EMBL" id="MCU6747874.1"/>
    </source>
</evidence>
<dbReference type="Gene3D" id="3.90.70.10">
    <property type="entry name" value="Cysteine proteinases"/>
    <property type="match status" value="1"/>
</dbReference>
<evidence type="ECO:0000313" key="4">
    <source>
        <dbReference type="Proteomes" id="UP001652394"/>
    </source>
</evidence>
<dbReference type="RefSeq" id="WP_242866627.1">
    <property type="nucleotide sequence ID" value="NZ_JAOQJX010000013.1"/>
</dbReference>
<keyword evidence="4" id="KW-1185">Reference proteome</keyword>
<feature type="transmembrane region" description="Helical" evidence="1">
    <location>
        <begin position="21"/>
        <end position="41"/>
    </location>
</feature>
<evidence type="ECO:0000256" key="1">
    <source>
        <dbReference type="SAM" id="Phobius"/>
    </source>
</evidence>
<dbReference type="Pfam" id="PF13529">
    <property type="entry name" value="Peptidase_C39_2"/>
    <property type="match status" value="1"/>
</dbReference>
<reference evidence="3 4" key="1">
    <citation type="journal article" date="2021" name="ISME Commun">
        <title>Automated analysis of genomic sequences facilitates high-throughput and comprehensive description of bacteria.</title>
        <authorList>
            <person name="Hitch T.C.A."/>
        </authorList>
    </citation>
    <scope>NUCLEOTIDE SEQUENCE [LARGE SCALE GENOMIC DNA]</scope>
    <source>
        <strain evidence="3 4">H2_18</strain>
    </source>
</reference>
<gene>
    <name evidence="3" type="ORF">OCV51_09450</name>
</gene>
<accession>A0ABT2TC72</accession>
<sequence length="291" mass="32881">MDRRTYYRRKKRKYRRKRIQKLFIAGIFLFGSIVLVKNTFYDSWLREISVETASLIGRKHGIKNQDTLEKLREMAKTDERVEMILNHADRYPEDLLDMLAGNAEAAEFVLQYPEKKDREPTTTTEGVVKGEIPLFLQWDERWGYAEYGDTFLAVSGCGPTSLAMVAAGLTGNDSITPYAVARYAQDNGYYAGESGTSWLLMTEGGKAFGVAGEEIGADEVSVLSALENGHPIICSMRPGDFTTTGHFIVLTGVEDGKIKIHDSNSEKRSARAWEYDEIKYQINNLWAFTEL</sequence>
<protein>
    <submittedName>
        <fullName evidence="3">C39 family peptidase</fullName>
    </submittedName>
</protein>
<feature type="domain" description="Peptidase C39-like" evidence="2">
    <location>
        <begin position="131"/>
        <end position="264"/>
    </location>
</feature>
<dbReference type="Proteomes" id="UP001652394">
    <property type="component" value="Unassembled WGS sequence"/>
</dbReference>
<comment type="caution">
    <text evidence="3">The sequence shown here is derived from an EMBL/GenBank/DDBJ whole genome shotgun (WGS) entry which is preliminary data.</text>
</comment>
<proteinExistence type="predicted"/>
<dbReference type="EMBL" id="JAOQJX010000013">
    <property type="protein sequence ID" value="MCU6747874.1"/>
    <property type="molecule type" value="Genomic_DNA"/>
</dbReference>
<name>A0ABT2TC72_9FIRM</name>
<keyword evidence="1" id="KW-1133">Transmembrane helix</keyword>
<organism evidence="3 4">
    <name type="scientific">Faecalicatena acetigenes</name>
    <dbReference type="NCBI Taxonomy" id="2981790"/>
    <lineage>
        <taxon>Bacteria</taxon>
        <taxon>Bacillati</taxon>
        <taxon>Bacillota</taxon>
        <taxon>Clostridia</taxon>
        <taxon>Lachnospirales</taxon>
        <taxon>Lachnospiraceae</taxon>
        <taxon>Faecalicatena</taxon>
    </lineage>
</organism>